<sequence>MGRLNTLDDWLNFQKNLHFKKIDLGLERVTKVYQKLFPKGISFKVITVAGTNGKGSTAAFINGIYQQSNFKVAKFSSPHILKYNERFVINDAQATDEQICSAFNKIEQIRGKTTLTYFEFSTLAALIIFELEKVNIAILEVGLGGRLDSVNIVDNDVSIITNIDIDHVDYLGDTRELIGFEKAGIMRKNIPCICADINPPASISQYAHQIKAQLEFVKQRYTGSIGLIGKHQQQNAATAILTVQKLHKTLPISTIEIETGIKCTQLDARFQIKIINNKTVIFDVAHNAAAVKVLSAELAKQKCSTIAIFSALEDKNIGLMINKISVIIDQWLLVPLNVSRAIGMKALSNQFDLTQNIRVCDNMQDAINQGLNDNQHQRIVIFGSFHVIADALKILTPFKKNEEE</sequence>
<keyword evidence="13" id="KW-0289">Folate biosynthesis</keyword>
<dbReference type="UniPathway" id="UPA00077">
    <property type="reaction ID" value="UER00157"/>
</dbReference>
<evidence type="ECO:0000256" key="2">
    <source>
        <dbReference type="ARBA" id="ARBA00004799"/>
    </source>
</evidence>
<keyword evidence="10" id="KW-0547">Nucleotide-binding</keyword>
<dbReference type="eggNOG" id="COG0285">
    <property type="taxonomic scope" value="Bacteria"/>
</dbReference>
<evidence type="ECO:0000256" key="16">
    <source>
        <dbReference type="ARBA" id="ARBA00032510"/>
    </source>
</evidence>
<evidence type="ECO:0000256" key="8">
    <source>
        <dbReference type="ARBA" id="ARBA00022598"/>
    </source>
</evidence>
<dbReference type="PIRSF" id="PIRSF001563">
    <property type="entry name" value="Folylpolyglu_synth"/>
    <property type="match status" value="1"/>
</dbReference>
<evidence type="ECO:0000256" key="14">
    <source>
        <dbReference type="ARBA" id="ARBA00030048"/>
    </source>
</evidence>
<comment type="catalytic activity">
    <reaction evidence="19">
        <text>(6R)-5,10-methylenetetrahydrofolyl-(gamma-L-Glu)(n) + L-glutamate + ATP = (6R)-5,10-methylenetetrahydrofolyl-(gamma-L-Glu)(n+1) + ADP + phosphate + H(+)</text>
        <dbReference type="Rhea" id="RHEA:51912"/>
        <dbReference type="Rhea" id="RHEA-COMP:13257"/>
        <dbReference type="Rhea" id="RHEA-COMP:13258"/>
        <dbReference type="ChEBI" id="CHEBI:15378"/>
        <dbReference type="ChEBI" id="CHEBI:29985"/>
        <dbReference type="ChEBI" id="CHEBI:30616"/>
        <dbReference type="ChEBI" id="CHEBI:43474"/>
        <dbReference type="ChEBI" id="CHEBI:136572"/>
        <dbReference type="ChEBI" id="CHEBI:456216"/>
        <dbReference type="EC" id="6.3.2.17"/>
    </reaction>
</comment>
<dbReference type="InterPro" id="IPR036565">
    <property type="entry name" value="Mur-like_cat_sf"/>
</dbReference>
<dbReference type="InterPro" id="IPR036615">
    <property type="entry name" value="Mur_ligase_C_dom_sf"/>
</dbReference>
<proteinExistence type="inferred from homology"/>
<keyword evidence="9" id="KW-0479">Metal-binding</keyword>
<dbReference type="Pfam" id="PF02875">
    <property type="entry name" value="Mur_ligase_C"/>
    <property type="match status" value="1"/>
</dbReference>
<evidence type="ECO:0000256" key="5">
    <source>
        <dbReference type="ARBA" id="ARBA00013023"/>
    </source>
</evidence>
<dbReference type="KEGG" id="rma:Rmag_0999"/>
<feature type="domain" description="Mur ligase central" evidence="22">
    <location>
        <begin position="48"/>
        <end position="187"/>
    </location>
</feature>
<dbReference type="GO" id="GO:0046654">
    <property type="term" value="P:tetrahydrofolate biosynthetic process"/>
    <property type="evidence" value="ECO:0007669"/>
    <property type="project" value="UniProtKB-UniPathway"/>
</dbReference>
<dbReference type="EC" id="6.3.2.12" evidence="5"/>
<evidence type="ECO:0000313" key="23">
    <source>
        <dbReference type="EMBL" id="ABL02705.1"/>
    </source>
</evidence>
<name>A1AXP8_RUTMC</name>
<comment type="similarity">
    <text evidence="4">Belongs to the folylpolyglutamate synthase family.</text>
</comment>
<dbReference type="GO" id="GO:0046872">
    <property type="term" value="F:metal ion binding"/>
    <property type="evidence" value="ECO:0007669"/>
    <property type="project" value="UniProtKB-KW"/>
</dbReference>
<gene>
    <name evidence="23" type="ordered locus">Rmag_0999</name>
</gene>
<evidence type="ECO:0000256" key="4">
    <source>
        <dbReference type="ARBA" id="ARBA00008276"/>
    </source>
</evidence>
<feature type="domain" description="Mur ligase C-terminal" evidence="21">
    <location>
        <begin position="269"/>
        <end position="384"/>
    </location>
</feature>
<comment type="function">
    <text evidence="1">Functions in two distinct reactions of the de novo folate biosynthetic pathway. Catalyzes the addition of a glutamate residue to dihydropteroate (7,8-dihydropteroate or H2Pte) to form dihydrofolate (7,8-dihydrofolate monoglutamate or H2Pte-Glu). Also catalyzes successive additions of L-glutamate to tetrahydrofolate or 10-formyltetrahydrofolate or 5,10-methylenetetrahydrofolate, leading to folylpolyglutamate derivatives.</text>
</comment>
<dbReference type="GO" id="GO:0008841">
    <property type="term" value="F:dihydrofolate synthase activity"/>
    <property type="evidence" value="ECO:0007669"/>
    <property type="project" value="UniProtKB-EC"/>
</dbReference>
<evidence type="ECO:0000256" key="20">
    <source>
        <dbReference type="ARBA" id="ARBA00049161"/>
    </source>
</evidence>
<protein>
    <recommendedName>
        <fullName evidence="7">Dihydrofolate synthase/folylpolyglutamate synthase</fullName>
        <ecNumber evidence="5">6.3.2.12</ecNumber>
        <ecNumber evidence="6">6.3.2.17</ecNumber>
    </recommendedName>
    <alternativeName>
        <fullName evidence="16">Folylpoly-gamma-glutamate synthetase-dihydrofolate synthetase</fullName>
    </alternativeName>
    <alternativeName>
        <fullName evidence="14">Folylpolyglutamate synthetase</fullName>
    </alternativeName>
    <alternativeName>
        <fullName evidence="15">Tetrahydrofolylpolyglutamate synthase</fullName>
    </alternativeName>
</protein>
<evidence type="ECO:0000256" key="1">
    <source>
        <dbReference type="ARBA" id="ARBA00002714"/>
    </source>
</evidence>
<keyword evidence="8 23" id="KW-0436">Ligase</keyword>
<dbReference type="Proteomes" id="UP000002587">
    <property type="component" value="Chromosome"/>
</dbReference>
<evidence type="ECO:0000259" key="21">
    <source>
        <dbReference type="Pfam" id="PF02875"/>
    </source>
</evidence>
<comment type="catalytic activity">
    <reaction evidence="17">
        <text>(6S)-5,6,7,8-tetrahydrofolyl-(gamma-L-Glu)(n) + L-glutamate + ATP = (6S)-5,6,7,8-tetrahydrofolyl-(gamma-L-Glu)(n+1) + ADP + phosphate + H(+)</text>
        <dbReference type="Rhea" id="RHEA:10580"/>
        <dbReference type="Rhea" id="RHEA-COMP:14738"/>
        <dbReference type="Rhea" id="RHEA-COMP:14740"/>
        <dbReference type="ChEBI" id="CHEBI:15378"/>
        <dbReference type="ChEBI" id="CHEBI:29985"/>
        <dbReference type="ChEBI" id="CHEBI:30616"/>
        <dbReference type="ChEBI" id="CHEBI:43474"/>
        <dbReference type="ChEBI" id="CHEBI:141005"/>
        <dbReference type="ChEBI" id="CHEBI:456216"/>
        <dbReference type="EC" id="6.3.2.17"/>
    </reaction>
</comment>
<dbReference type="InterPro" id="IPR001645">
    <property type="entry name" value="Folylpolyglutamate_synth"/>
</dbReference>
<dbReference type="PANTHER" id="PTHR11136:SF0">
    <property type="entry name" value="DIHYDROFOLATE SYNTHETASE-RELATED"/>
    <property type="match status" value="1"/>
</dbReference>
<dbReference type="GO" id="GO:0005737">
    <property type="term" value="C:cytoplasm"/>
    <property type="evidence" value="ECO:0007669"/>
    <property type="project" value="TreeGrafter"/>
</dbReference>
<evidence type="ECO:0000313" key="24">
    <source>
        <dbReference type="Proteomes" id="UP000002587"/>
    </source>
</evidence>
<evidence type="ECO:0000256" key="13">
    <source>
        <dbReference type="ARBA" id="ARBA00022909"/>
    </source>
</evidence>
<dbReference type="EC" id="6.3.2.17" evidence="6"/>
<evidence type="ECO:0000256" key="12">
    <source>
        <dbReference type="ARBA" id="ARBA00022842"/>
    </source>
</evidence>
<organism evidence="23 24">
    <name type="scientific">Ruthia magnifica subsp. Calyptogena magnifica</name>
    <dbReference type="NCBI Taxonomy" id="413404"/>
    <lineage>
        <taxon>Bacteria</taxon>
        <taxon>Pseudomonadati</taxon>
        <taxon>Pseudomonadota</taxon>
        <taxon>Gammaproteobacteria</taxon>
        <taxon>Candidatus Pseudothioglobaceae</taxon>
        <taxon>Candidatus Ruthturnera</taxon>
    </lineage>
</organism>
<dbReference type="GO" id="GO:0004326">
    <property type="term" value="F:tetrahydrofolylpolyglutamate synthase activity"/>
    <property type="evidence" value="ECO:0007669"/>
    <property type="project" value="UniProtKB-EC"/>
</dbReference>
<evidence type="ECO:0000256" key="15">
    <source>
        <dbReference type="ARBA" id="ARBA00030592"/>
    </source>
</evidence>
<dbReference type="Gene3D" id="3.40.1190.10">
    <property type="entry name" value="Mur-like, catalytic domain"/>
    <property type="match status" value="1"/>
</dbReference>
<evidence type="ECO:0000256" key="9">
    <source>
        <dbReference type="ARBA" id="ARBA00022723"/>
    </source>
</evidence>
<dbReference type="RefSeq" id="WP_011738330.1">
    <property type="nucleotide sequence ID" value="NC_008610.1"/>
</dbReference>
<evidence type="ECO:0000256" key="6">
    <source>
        <dbReference type="ARBA" id="ARBA00013025"/>
    </source>
</evidence>
<dbReference type="EMBL" id="CP000488">
    <property type="protein sequence ID" value="ABL02705.1"/>
    <property type="molecule type" value="Genomic_DNA"/>
</dbReference>
<dbReference type="InterPro" id="IPR004101">
    <property type="entry name" value="Mur_ligase_C"/>
</dbReference>
<dbReference type="Pfam" id="PF08245">
    <property type="entry name" value="Mur_ligase_M"/>
    <property type="match status" value="1"/>
</dbReference>
<dbReference type="NCBIfam" id="TIGR01499">
    <property type="entry name" value="folC"/>
    <property type="match status" value="1"/>
</dbReference>
<evidence type="ECO:0000256" key="11">
    <source>
        <dbReference type="ARBA" id="ARBA00022840"/>
    </source>
</evidence>
<evidence type="ECO:0000256" key="7">
    <source>
        <dbReference type="ARBA" id="ARBA00019357"/>
    </source>
</evidence>
<evidence type="ECO:0000256" key="19">
    <source>
        <dbReference type="ARBA" id="ARBA00049035"/>
    </source>
</evidence>
<evidence type="ECO:0000256" key="10">
    <source>
        <dbReference type="ARBA" id="ARBA00022741"/>
    </source>
</evidence>
<dbReference type="STRING" id="413404.Rmag_0999"/>
<dbReference type="InterPro" id="IPR013221">
    <property type="entry name" value="Mur_ligase_cen"/>
</dbReference>
<keyword evidence="12" id="KW-0460">Magnesium</keyword>
<dbReference type="SUPFAM" id="SSF53623">
    <property type="entry name" value="MurD-like peptide ligases, catalytic domain"/>
    <property type="match status" value="1"/>
</dbReference>
<comment type="catalytic activity">
    <reaction evidence="18">
        <text>10-formyltetrahydrofolyl-(gamma-L-Glu)(n) + L-glutamate + ATP = 10-formyltetrahydrofolyl-(gamma-L-Glu)(n+1) + ADP + phosphate + H(+)</text>
        <dbReference type="Rhea" id="RHEA:51904"/>
        <dbReference type="Rhea" id="RHEA-COMP:13088"/>
        <dbReference type="Rhea" id="RHEA-COMP:14300"/>
        <dbReference type="ChEBI" id="CHEBI:15378"/>
        <dbReference type="ChEBI" id="CHEBI:29985"/>
        <dbReference type="ChEBI" id="CHEBI:30616"/>
        <dbReference type="ChEBI" id="CHEBI:43474"/>
        <dbReference type="ChEBI" id="CHEBI:134413"/>
        <dbReference type="ChEBI" id="CHEBI:456216"/>
        <dbReference type="EC" id="6.3.2.17"/>
    </reaction>
</comment>
<dbReference type="GO" id="GO:0046656">
    <property type="term" value="P:folic acid biosynthetic process"/>
    <property type="evidence" value="ECO:0007669"/>
    <property type="project" value="UniProtKB-KW"/>
</dbReference>
<keyword evidence="24" id="KW-1185">Reference proteome</keyword>
<evidence type="ECO:0000256" key="18">
    <source>
        <dbReference type="ARBA" id="ARBA00047808"/>
    </source>
</evidence>
<dbReference type="PANTHER" id="PTHR11136">
    <property type="entry name" value="FOLYLPOLYGLUTAMATE SYNTHASE-RELATED"/>
    <property type="match status" value="1"/>
</dbReference>
<evidence type="ECO:0000256" key="17">
    <source>
        <dbReference type="ARBA" id="ARBA00047493"/>
    </source>
</evidence>
<dbReference type="GO" id="GO:0005524">
    <property type="term" value="F:ATP binding"/>
    <property type="evidence" value="ECO:0007669"/>
    <property type="project" value="UniProtKB-KW"/>
</dbReference>
<comment type="pathway">
    <text evidence="3">Cofactor biosynthesis; tetrahydrofolylpolyglutamate biosynthesis.</text>
</comment>
<evidence type="ECO:0000259" key="22">
    <source>
        <dbReference type="Pfam" id="PF08245"/>
    </source>
</evidence>
<dbReference type="OrthoDB" id="9809356at2"/>
<keyword evidence="11" id="KW-0067">ATP-binding</keyword>
<dbReference type="AlphaFoldDB" id="A1AXP8"/>
<accession>A1AXP8</accession>
<comment type="catalytic activity">
    <reaction evidence="20">
        <text>7,8-dihydropteroate + L-glutamate + ATP = 7,8-dihydrofolate + ADP + phosphate + H(+)</text>
        <dbReference type="Rhea" id="RHEA:23584"/>
        <dbReference type="ChEBI" id="CHEBI:15378"/>
        <dbReference type="ChEBI" id="CHEBI:17839"/>
        <dbReference type="ChEBI" id="CHEBI:29985"/>
        <dbReference type="ChEBI" id="CHEBI:30616"/>
        <dbReference type="ChEBI" id="CHEBI:43474"/>
        <dbReference type="ChEBI" id="CHEBI:57451"/>
        <dbReference type="ChEBI" id="CHEBI:456216"/>
        <dbReference type="EC" id="6.3.2.12"/>
    </reaction>
</comment>
<comment type="pathway">
    <text evidence="2">Cofactor biosynthesis; tetrahydrofolate biosynthesis; 7,8-dihydrofolate from 2-amino-4-hydroxy-6-hydroxymethyl-7,8-dihydropteridine diphosphate and 4-aminobenzoate: step 2/2.</text>
</comment>
<dbReference type="Gene3D" id="3.90.190.20">
    <property type="entry name" value="Mur ligase, C-terminal domain"/>
    <property type="match status" value="1"/>
</dbReference>
<dbReference type="SUPFAM" id="SSF53244">
    <property type="entry name" value="MurD-like peptide ligases, peptide-binding domain"/>
    <property type="match status" value="1"/>
</dbReference>
<reference evidence="23 24" key="1">
    <citation type="journal article" date="2007" name="Science">
        <title>The Calyptogena magnifica chemoautotrophic symbiont genome.</title>
        <authorList>
            <person name="Newton I.L.G."/>
            <person name="Woyke T."/>
            <person name="Auchtung T.A."/>
            <person name="Dilly G.F."/>
            <person name="Dutton R.J."/>
            <person name="Fisher M.C."/>
            <person name="Fontanez K.M."/>
            <person name="Lau E."/>
            <person name="Stewart F.J."/>
            <person name="Richardson P.M."/>
            <person name="Barry K.W."/>
            <person name="Saunders E."/>
            <person name="Detter J.C."/>
            <person name="Wu D."/>
            <person name="Eisen J.A."/>
            <person name="Cavanaugh C.M."/>
        </authorList>
    </citation>
    <scope>NUCLEOTIDE SEQUENCE [LARGE SCALE GENOMIC DNA]</scope>
    <source>
        <strain evidence="23 24">Cm</strain>
    </source>
</reference>
<evidence type="ECO:0000256" key="3">
    <source>
        <dbReference type="ARBA" id="ARBA00005150"/>
    </source>
</evidence>
<dbReference type="HOGENOM" id="CLU_015869_1_0_6"/>